<dbReference type="EMBL" id="CAXAMN010021594">
    <property type="protein sequence ID" value="CAK9061213.1"/>
    <property type="molecule type" value="Genomic_DNA"/>
</dbReference>
<keyword evidence="2" id="KW-1185">Reference proteome</keyword>
<proteinExistence type="predicted"/>
<evidence type="ECO:0000313" key="2">
    <source>
        <dbReference type="Proteomes" id="UP001642484"/>
    </source>
</evidence>
<comment type="caution">
    <text evidence="1">The sequence shown here is derived from an EMBL/GenBank/DDBJ whole genome shotgun (WGS) entry which is preliminary data.</text>
</comment>
<evidence type="ECO:0000313" key="1">
    <source>
        <dbReference type="EMBL" id="CAK9061213.1"/>
    </source>
</evidence>
<name>A0ABP0NBN8_9DINO</name>
<organism evidence="1 2">
    <name type="scientific">Durusdinium trenchii</name>
    <dbReference type="NCBI Taxonomy" id="1381693"/>
    <lineage>
        <taxon>Eukaryota</taxon>
        <taxon>Sar</taxon>
        <taxon>Alveolata</taxon>
        <taxon>Dinophyceae</taxon>
        <taxon>Suessiales</taxon>
        <taxon>Symbiodiniaceae</taxon>
        <taxon>Durusdinium</taxon>
    </lineage>
</organism>
<sequence length="199" mass="22160">MILAMLELMQKTDVPWLPVVTAMLRCLELAAEVSGTAAVVLFRDFNGLQIYGSVFDPRSMGCGASAKVADCTANSTSAEATVPVSSWFFSARDIVQIFYTKQVSADFDSIVTKTEFRKSSNCREFAKSREIRETSDMELDSEQAVTDHESLMELIQNVEDAEEACCIAVAEVKAKEVKWQQRYTSMTILEPVLELDKSE</sequence>
<accession>A0ABP0NBN8</accession>
<gene>
    <name evidence="1" type="ORF">CCMP2556_LOCUS30109</name>
</gene>
<reference evidence="1 2" key="1">
    <citation type="submission" date="2024-02" db="EMBL/GenBank/DDBJ databases">
        <authorList>
            <person name="Chen Y."/>
            <person name="Shah S."/>
            <person name="Dougan E. K."/>
            <person name="Thang M."/>
            <person name="Chan C."/>
        </authorList>
    </citation>
    <scope>NUCLEOTIDE SEQUENCE [LARGE SCALE GENOMIC DNA]</scope>
</reference>
<dbReference type="Proteomes" id="UP001642484">
    <property type="component" value="Unassembled WGS sequence"/>
</dbReference>
<protein>
    <submittedName>
        <fullName evidence="1">Uncharacterized protein</fullName>
    </submittedName>
</protein>